<sequence length="300" mass="34659">MSRICAAKCMKEIKDDKIVKCSGVTCNKIYHESCIEYNLGIRGLSEKLRNYDNFSYRCNSCKENDMNIKKMMEIVLIELKAMNKNIDERLKMMNERIGSIESNAEISKTYVDAVKKNIENVKDDLKSAENKIISEVNSQLNDNEKWQKVVRKKNKNKNHAVVIKPTDVEKNRNEIKKSLCDSIDASQFDTSGIVNISDNGIIINCNSEQSQVDLIEKINKSMKDVTASKPKDVRPRLKILYMYDPDEDNVLIVSLSAPNKMCTLHLIHLFPFIHLRHFPFNIYHLENEIANKQQQKARVE</sequence>
<dbReference type="EMBL" id="JADBJN010000001">
    <property type="protein sequence ID" value="KAG5679682.1"/>
    <property type="molecule type" value="Genomic_DNA"/>
</dbReference>
<evidence type="ECO:0000313" key="3">
    <source>
        <dbReference type="Proteomes" id="UP001107558"/>
    </source>
</evidence>
<accession>A0A9J6CC96</accession>
<reference evidence="2" key="1">
    <citation type="submission" date="2021-03" db="EMBL/GenBank/DDBJ databases">
        <title>Chromosome level genome of the anhydrobiotic midge Polypedilum vanderplanki.</title>
        <authorList>
            <person name="Yoshida Y."/>
            <person name="Kikawada T."/>
            <person name="Gusev O."/>
        </authorList>
    </citation>
    <scope>NUCLEOTIDE SEQUENCE</scope>
    <source>
        <strain evidence="2">NIAS01</strain>
        <tissue evidence="2">Whole body or cell culture</tissue>
    </source>
</reference>
<keyword evidence="3" id="KW-1185">Reference proteome</keyword>
<name>A0A9J6CC96_POLVA</name>
<dbReference type="InterPro" id="IPR011011">
    <property type="entry name" value="Znf_FYVE_PHD"/>
</dbReference>
<dbReference type="InterPro" id="IPR013083">
    <property type="entry name" value="Znf_RING/FYVE/PHD"/>
</dbReference>
<feature type="coiled-coil region" evidence="1">
    <location>
        <begin position="76"/>
        <end position="138"/>
    </location>
</feature>
<keyword evidence="1" id="KW-0175">Coiled coil</keyword>
<evidence type="ECO:0000313" key="2">
    <source>
        <dbReference type="EMBL" id="KAG5679682.1"/>
    </source>
</evidence>
<proteinExistence type="predicted"/>
<dbReference type="Proteomes" id="UP001107558">
    <property type="component" value="Chromosome 1"/>
</dbReference>
<dbReference type="SUPFAM" id="SSF57903">
    <property type="entry name" value="FYVE/PHD zinc finger"/>
    <property type="match status" value="1"/>
</dbReference>
<organism evidence="2 3">
    <name type="scientific">Polypedilum vanderplanki</name>
    <name type="common">Sleeping chironomid midge</name>
    <dbReference type="NCBI Taxonomy" id="319348"/>
    <lineage>
        <taxon>Eukaryota</taxon>
        <taxon>Metazoa</taxon>
        <taxon>Ecdysozoa</taxon>
        <taxon>Arthropoda</taxon>
        <taxon>Hexapoda</taxon>
        <taxon>Insecta</taxon>
        <taxon>Pterygota</taxon>
        <taxon>Neoptera</taxon>
        <taxon>Endopterygota</taxon>
        <taxon>Diptera</taxon>
        <taxon>Nematocera</taxon>
        <taxon>Chironomoidea</taxon>
        <taxon>Chironomidae</taxon>
        <taxon>Chironominae</taxon>
        <taxon>Polypedilum</taxon>
        <taxon>Polypedilum</taxon>
    </lineage>
</organism>
<evidence type="ECO:0000256" key="1">
    <source>
        <dbReference type="SAM" id="Coils"/>
    </source>
</evidence>
<dbReference type="Gene3D" id="3.30.40.10">
    <property type="entry name" value="Zinc/RING finger domain, C3HC4 (zinc finger)"/>
    <property type="match status" value="1"/>
</dbReference>
<dbReference type="AlphaFoldDB" id="A0A9J6CC96"/>
<dbReference type="OrthoDB" id="7479450at2759"/>
<comment type="caution">
    <text evidence="2">The sequence shown here is derived from an EMBL/GenBank/DDBJ whole genome shotgun (WGS) entry which is preliminary data.</text>
</comment>
<protein>
    <recommendedName>
        <fullName evidence="4">PHD-type domain-containing protein</fullName>
    </recommendedName>
</protein>
<evidence type="ECO:0008006" key="4">
    <source>
        <dbReference type="Google" id="ProtNLM"/>
    </source>
</evidence>
<gene>
    <name evidence="2" type="ORF">PVAND_009235</name>
</gene>